<dbReference type="InterPro" id="IPR001278">
    <property type="entry name" value="Arg-tRNA-ligase"/>
</dbReference>
<keyword evidence="1" id="KW-0547">Nucleotide-binding</keyword>
<dbReference type="RefSeq" id="WP_256507840.1">
    <property type="nucleotide sequence ID" value="NZ_CP101740.1"/>
</dbReference>
<name>A0ABY5LAL4_9SPHN</name>
<organism evidence="3 4">
    <name type="scientific">Sphingomonas qomolangmaensis</name>
    <dbReference type="NCBI Taxonomy" id="2918765"/>
    <lineage>
        <taxon>Bacteria</taxon>
        <taxon>Pseudomonadati</taxon>
        <taxon>Pseudomonadota</taxon>
        <taxon>Alphaproteobacteria</taxon>
        <taxon>Sphingomonadales</taxon>
        <taxon>Sphingomonadaceae</taxon>
        <taxon>Sphingomonas</taxon>
    </lineage>
</organism>
<dbReference type="PANTHER" id="PTHR11956:SF5">
    <property type="entry name" value="ARGININE--TRNA LIGASE, CYTOPLASMIC"/>
    <property type="match status" value="1"/>
</dbReference>
<sequence length="567" mass="62144">MRRDLADIIADQVAETFRHEIVAVEFRKSPAGVPDAVLTLVNPLTRVPAALASSDVVESVVLKSHEVKIRLRDRFLAEHAARLAEPNGFAVEAQTSAPQRVRVAFCDPNLNKALHAGHLRNIALGTAIAGLWRWTGAAVSTQSVACDIGRNMAEALAGLNRAGWSDPDEVAGRLDRQLGELYARYVTAAAVDETRGNAADRMIARELDLHRDEADRILDRWRAQDPVVRSQWTKVVDRVLREHATTLARLGVTIDTVVLESIALPGQPALVEALVRTGLAQVEPSGAVVLATGRPEYAHCPLVRADGFPTEHLRALVLWLALAARPFDATVHIMGDEWRISTEVRIAVLDRLLDTDFSSHYTTVNHALVRFGSSTMKSSSGNVLLIDEALDAVFARARSIGAAGEAADDRGVRAALLLPMLAAAPDQIVDVTECTFSRLEDNLGWQLAAVARQARTGPLPLPNPGSPVERFLVLQVERFNAIVRRAANANDPRSLVRFCRHLLALEQRSSLTPTALLWRARLIDHGLAALGALDFDRRGLRERLTMVERAPGRRFDHGRFEIVVEAR</sequence>
<dbReference type="PANTHER" id="PTHR11956">
    <property type="entry name" value="ARGINYL-TRNA SYNTHETASE"/>
    <property type="match status" value="1"/>
</dbReference>
<keyword evidence="1" id="KW-0030">Aminoacyl-tRNA synthetase</keyword>
<dbReference type="Pfam" id="PF00750">
    <property type="entry name" value="tRNA-synt_1d"/>
    <property type="match status" value="1"/>
</dbReference>
<dbReference type="SUPFAM" id="SSF52374">
    <property type="entry name" value="Nucleotidylyl transferase"/>
    <property type="match status" value="1"/>
</dbReference>
<evidence type="ECO:0000313" key="4">
    <source>
        <dbReference type="Proteomes" id="UP001058533"/>
    </source>
</evidence>
<evidence type="ECO:0000259" key="2">
    <source>
        <dbReference type="Pfam" id="PF00750"/>
    </source>
</evidence>
<protein>
    <submittedName>
        <fullName evidence="3">Arginine--tRNA ligase</fullName>
        <ecNumber evidence="3">6.1.1.19</ecNumber>
    </submittedName>
</protein>
<keyword evidence="1 3" id="KW-0436">Ligase</keyword>
<gene>
    <name evidence="3" type="primary">argS</name>
    <name evidence="3" type="ORF">NMP03_07410</name>
</gene>
<feature type="domain" description="Arginyl-tRNA synthetase catalytic core" evidence="2">
    <location>
        <begin position="93"/>
        <end position="290"/>
    </location>
</feature>
<comment type="similarity">
    <text evidence="1">Belongs to the class-I aminoacyl-tRNA synthetase family.</text>
</comment>
<accession>A0ABY5LAL4</accession>
<dbReference type="Gene3D" id="3.40.50.620">
    <property type="entry name" value="HUPs"/>
    <property type="match status" value="1"/>
</dbReference>
<dbReference type="InterPro" id="IPR014729">
    <property type="entry name" value="Rossmann-like_a/b/a_fold"/>
</dbReference>
<dbReference type="GO" id="GO:0004814">
    <property type="term" value="F:arginine-tRNA ligase activity"/>
    <property type="evidence" value="ECO:0007669"/>
    <property type="project" value="UniProtKB-EC"/>
</dbReference>
<keyword evidence="1" id="KW-0648">Protein biosynthesis</keyword>
<dbReference type="EMBL" id="CP101740">
    <property type="protein sequence ID" value="UUL84005.1"/>
    <property type="molecule type" value="Genomic_DNA"/>
</dbReference>
<evidence type="ECO:0000313" key="3">
    <source>
        <dbReference type="EMBL" id="UUL84005.1"/>
    </source>
</evidence>
<proteinExistence type="inferred from homology"/>
<evidence type="ECO:0000256" key="1">
    <source>
        <dbReference type="RuleBase" id="RU363038"/>
    </source>
</evidence>
<keyword evidence="1" id="KW-0067">ATP-binding</keyword>
<dbReference type="InterPro" id="IPR035684">
    <property type="entry name" value="ArgRS_core"/>
</dbReference>
<keyword evidence="4" id="KW-1185">Reference proteome</keyword>
<dbReference type="EC" id="6.1.1.19" evidence="3"/>
<dbReference type="Proteomes" id="UP001058533">
    <property type="component" value="Chromosome"/>
</dbReference>
<reference evidence="3" key="1">
    <citation type="submission" date="2022-07" db="EMBL/GenBank/DDBJ databases">
        <title>Sphingomonas sp. nov., a novel bacterium isolated from the north slope of the Mount Everest.</title>
        <authorList>
            <person name="Cui X."/>
            <person name="Liu Y."/>
        </authorList>
    </citation>
    <scope>NUCLEOTIDE SEQUENCE</scope>
    <source>
        <strain evidence="3">S5-59</strain>
    </source>
</reference>